<evidence type="ECO:0000256" key="12">
    <source>
        <dbReference type="ARBA" id="ARBA00038074"/>
    </source>
</evidence>
<dbReference type="Proteomes" id="UP001363622">
    <property type="component" value="Unassembled WGS sequence"/>
</dbReference>
<evidence type="ECO:0000256" key="1">
    <source>
        <dbReference type="ARBA" id="ARBA00000822"/>
    </source>
</evidence>
<evidence type="ECO:0000256" key="7">
    <source>
        <dbReference type="ARBA" id="ARBA00022801"/>
    </source>
</evidence>
<feature type="domain" description="GH16" evidence="15">
    <location>
        <begin position="11"/>
        <end position="239"/>
    </location>
</feature>
<feature type="compositionally biased region" description="Low complexity" evidence="13">
    <location>
        <begin position="432"/>
        <end position="454"/>
    </location>
</feature>
<evidence type="ECO:0000256" key="8">
    <source>
        <dbReference type="ARBA" id="ARBA00023136"/>
    </source>
</evidence>
<dbReference type="InterPro" id="IPR000757">
    <property type="entry name" value="Beta-glucanase-like"/>
</dbReference>
<keyword evidence="8" id="KW-0472">Membrane</keyword>
<feature type="chain" id="PRO_5047403502" description="chitinase" evidence="14">
    <location>
        <begin position="25"/>
        <end position="485"/>
    </location>
</feature>
<dbReference type="PANTHER" id="PTHR10963:SF27">
    <property type="entry name" value="GLYCOSIDASE-RELATED"/>
    <property type="match status" value="1"/>
</dbReference>
<evidence type="ECO:0000256" key="5">
    <source>
        <dbReference type="ARBA" id="ARBA00022679"/>
    </source>
</evidence>
<feature type="compositionally biased region" description="Low complexity" evidence="13">
    <location>
        <begin position="286"/>
        <end position="304"/>
    </location>
</feature>
<evidence type="ECO:0000256" key="3">
    <source>
        <dbReference type="ARBA" id="ARBA00012729"/>
    </source>
</evidence>
<keyword evidence="6 14" id="KW-0732">Signal</keyword>
<evidence type="ECO:0000256" key="10">
    <source>
        <dbReference type="ARBA" id="ARBA00023295"/>
    </source>
</evidence>
<keyword evidence="11" id="KW-0961">Cell wall biogenesis/degradation</keyword>
<keyword evidence="10" id="KW-0326">Glycosidase</keyword>
<keyword evidence="7" id="KW-0378">Hydrolase</keyword>
<name>A0ABR1KKJ1_9PEZI</name>
<gene>
    <name evidence="16" type="ORF">IWZ03DRAFT_208974</name>
</gene>
<keyword evidence="9" id="KW-0325">Glycoprotein</keyword>
<comment type="catalytic activity">
    <reaction evidence="1">
        <text>Random endo-hydrolysis of N-acetyl-beta-D-glucosaminide (1-&gt;4)-beta-linkages in chitin and chitodextrins.</text>
        <dbReference type="EC" id="3.2.1.14"/>
    </reaction>
</comment>
<dbReference type="InterPro" id="IPR013320">
    <property type="entry name" value="ConA-like_dom_sf"/>
</dbReference>
<comment type="caution">
    <text evidence="16">The sequence shown here is derived from an EMBL/GenBank/DDBJ whole genome shotgun (WGS) entry which is preliminary data.</text>
</comment>
<dbReference type="EMBL" id="JBBPHU010000007">
    <property type="protein sequence ID" value="KAK7515669.1"/>
    <property type="molecule type" value="Genomic_DNA"/>
</dbReference>
<reference evidence="16 17" key="1">
    <citation type="submission" date="2024-04" db="EMBL/GenBank/DDBJ databases">
        <title>Phyllosticta paracitricarpa is synonymous to the EU quarantine fungus P. citricarpa based on phylogenomic analyses.</title>
        <authorList>
            <consortium name="Lawrence Berkeley National Laboratory"/>
            <person name="Van Ingen-Buijs V.A."/>
            <person name="Van Westerhoven A.C."/>
            <person name="Haridas S."/>
            <person name="Skiadas P."/>
            <person name="Martin F."/>
            <person name="Groenewald J.Z."/>
            <person name="Crous P.W."/>
            <person name="Seidl M.F."/>
        </authorList>
    </citation>
    <scope>NUCLEOTIDE SEQUENCE [LARGE SCALE GENOMIC DNA]</scope>
    <source>
        <strain evidence="16 17">CBS 123371</strain>
    </source>
</reference>
<keyword evidence="5" id="KW-0808">Transferase</keyword>
<evidence type="ECO:0000256" key="13">
    <source>
        <dbReference type="SAM" id="MobiDB-lite"/>
    </source>
</evidence>
<evidence type="ECO:0000256" key="14">
    <source>
        <dbReference type="SAM" id="SignalP"/>
    </source>
</evidence>
<organism evidence="16 17">
    <name type="scientific">Phyllosticta citriasiana</name>
    <dbReference type="NCBI Taxonomy" id="595635"/>
    <lineage>
        <taxon>Eukaryota</taxon>
        <taxon>Fungi</taxon>
        <taxon>Dikarya</taxon>
        <taxon>Ascomycota</taxon>
        <taxon>Pezizomycotina</taxon>
        <taxon>Dothideomycetes</taxon>
        <taxon>Dothideomycetes incertae sedis</taxon>
        <taxon>Botryosphaeriales</taxon>
        <taxon>Phyllostictaceae</taxon>
        <taxon>Phyllosticta</taxon>
    </lineage>
</organism>
<dbReference type="PANTHER" id="PTHR10963">
    <property type="entry name" value="GLYCOSYL HYDROLASE-RELATED"/>
    <property type="match status" value="1"/>
</dbReference>
<dbReference type="EC" id="3.2.1.14" evidence="3"/>
<dbReference type="PROSITE" id="PS51762">
    <property type="entry name" value="GH16_2"/>
    <property type="match status" value="1"/>
</dbReference>
<keyword evidence="4" id="KW-0328">Glycosyltransferase</keyword>
<dbReference type="Pfam" id="PF00722">
    <property type="entry name" value="Glyco_hydro_16"/>
    <property type="match status" value="1"/>
</dbReference>
<feature type="region of interest" description="Disordered" evidence="13">
    <location>
        <begin position="425"/>
        <end position="454"/>
    </location>
</feature>
<dbReference type="SUPFAM" id="SSF49899">
    <property type="entry name" value="Concanavalin A-like lectins/glucanases"/>
    <property type="match status" value="1"/>
</dbReference>
<feature type="signal peptide" evidence="14">
    <location>
        <begin position="1"/>
        <end position="24"/>
    </location>
</feature>
<evidence type="ECO:0000313" key="16">
    <source>
        <dbReference type="EMBL" id="KAK7515669.1"/>
    </source>
</evidence>
<keyword evidence="17" id="KW-1185">Reference proteome</keyword>
<evidence type="ECO:0000256" key="9">
    <source>
        <dbReference type="ARBA" id="ARBA00023180"/>
    </source>
</evidence>
<evidence type="ECO:0000313" key="17">
    <source>
        <dbReference type="Proteomes" id="UP001363622"/>
    </source>
</evidence>
<accession>A0ABR1KKJ1</accession>
<proteinExistence type="inferred from homology"/>
<comment type="similarity">
    <text evidence="12">Belongs to the glycosyl hydrolase 16 family. CRH1 subfamily.</text>
</comment>
<protein>
    <recommendedName>
        <fullName evidence="3">chitinase</fullName>
        <ecNumber evidence="3">3.2.1.14</ecNumber>
    </recommendedName>
</protein>
<comment type="subcellular location">
    <subcellularLocation>
        <location evidence="2">Membrane</location>
    </subcellularLocation>
</comment>
<evidence type="ECO:0000256" key="11">
    <source>
        <dbReference type="ARBA" id="ARBA00023316"/>
    </source>
</evidence>
<evidence type="ECO:0000256" key="2">
    <source>
        <dbReference type="ARBA" id="ARBA00004370"/>
    </source>
</evidence>
<sequence length="485" mass="48915">MRHPLKLATVAGLASTLLPALASAQTYSDCNPTNGSQFPCKPNAGLSRATYEIDFTTGANTSWSYIAPTVNYGADSNGAAFTINKRGDAPTIKTDFYIWYGRVEVTMKAAPGTGIISSIVIESDDLDEIDWEFLGGVNSAVQTNYFGKGNTTSYDRMQQFDVSTPQTKAHVYAVDWTKERIQWIIDGTVVRTLAYADANGGVNYPQTPSNVRLGIWAGGDKSNGEGTISWAGGQTTYSAAAGMPWSMYVEKVKITNYNPAAAYNYSDTSGSSESIKMLSADAAGVASPPATTPSSSAATNSTASGDKPNFSGGAGIGSNRQGISGSGSGIATPSFSPPSSSCSTFLRTKTVTLAPGETAPTTTLTLSGLPTSTHSLLASADSGVDASSAISVGTGILTLPMPSTGNPLLAPTPANSALVAGGSGDGAGAAAGGSTMTPGSGSTPPASTTTPQTTHYTGAAVPLLGAARGGVGAAVAAAAAAVMAL</sequence>
<feature type="compositionally biased region" description="Low complexity" evidence="13">
    <location>
        <begin position="333"/>
        <end position="342"/>
    </location>
</feature>
<dbReference type="CDD" id="cd02183">
    <property type="entry name" value="GH16_fungal_CRH1_transglycosylase"/>
    <property type="match status" value="1"/>
</dbReference>
<evidence type="ECO:0000259" key="15">
    <source>
        <dbReference type="PROSITE" id="PS51762"/>
    </source>
</evidence>
<evidence type="ECO:0000256" key="4">
    <source>
        <dbReference type="ARBA" id="ARBA00022676"/>
    </source>
</evidence>
<dbReference type="InterPro" id="IPR050546">
    <property type="entry name" value="Glycosyl_Hydrlase_16"/>
</dbReference>
<dbReference type="Gene3D" id="2.60.120.200">
    <property type="match status" value="1"/>
</dbReference>
<feature type="region of interest" description="Disordered" evidence="13">
    <location>
        <begin position="284"/>
        <end position="342"/>
    </location>
</feature>
<evidence type="ECO:0000256" key="6">
    <source>
        <dbReference type="ARBA" id="ARBA00022729"/>
    </source>
</evidence>